<organism evidence="1 3">
    <name type="scientific">Mycena metata</name>
    <dbReference type="NCBI Taxonomy" id="1033252"/>
    <lineage>
        <taxon>Eukaryota</taxon>
        <taxon>Fungi</taxon>
        <taxon>Dikarya</taxon>
        <taxon>Basidiomycota</taxon>
        <taxon>Agaricomycotina</taxon>
        <taxon>Agaricomycetes</taxon>
        <taxon>Agaricomycetidae</taxon>
        <taxon>Agaricales</taxon>
        <taxon>Marasmiineae</taxon>
        <taxon>Mycenaceae</taxon>
        <taxon>Mycena</taxon>
    </lineage>
</organism>
<comment type="caution">
    <text evidence="1">The sequence shown here is derived from an EMBL/GenBank/DDBJ whole genome shotgun (WGS) entry which is preliminary data.</text>
</comment>
<keyword evidence="3" id="KW-1185">Reference proteome</keyword>
<sequence>YKLCISKKVNNGYSVVWAGSGFGVQNTFRWEEEYQLFAQTTFKEGALVEAKTNVVDMVYGQHATITNNGRINTQPIQIPEGATFYIDNQYMPCYIGLNQKLNGVFAPAFLDQYLNIFGPSDITPLVTVMVFFSRTLETSSMFLNVSSSVCEIAYQGAVQKAVEYTDVKGNGNGMW</sequence>
<feature type="non-terminal residue" evidence="1">
    <location>
        <position position="175"/>
    </location>
</feature>
<evidence type="ECO:0000313" key="1">
    <source>
        <dbReference type="EMBL" id="KAJ7752632.1"/>
    </source>
</evidence>
<dbReference type="AlphaFoldDB" id="A0AAD7NAK2"/>
<evidence type="ECO:0000313" key="2">
    <source>
        <dbReference type="EMBL" id="KAJ7752634.1"/>
    </source>
</evidence>
<dbReference type="Proteomes" id="UP001215598">
    <property type="component" value="Unassembled WGS sequence"/>
</dbReference>
<evidence type="ECO:0000313" key="3">
    <source>
        <dbReference type="Proteomes" id="UP001215598"/>
    </source>
</evidence>
<dbReference type="EMBL" id="JARKIB010000058">
    <property type="protein sequence ID" value="KAJ7752634.1"/>
    <property type="molecule type" value="Genomic_DNA"/>
</dbReference>
<dbReference type="EMBL" id="JARKIB010000058">
    <property type="protein sequence ID" value="KAJ7752632.1"/>
    <property type="molecule type" value="Genomic_DNA"/>
</dbReference>
<name>A0AAD7NAK2_9AGAR</name>
<feature type="non-terminal residue" evidence="1">
    <location>
        <position position="1"/>
    </location>
</feature>
<proteinExistence type="predicted"/>
<accession>A0AAD7NAK2</accession>
<protein>
    <submittedName>
        <fullName evidence="1">Uncharacterized protein</fullName>
    </submittedName>
</protein>
<gene>
    <name evidence="1" type="ORF">B0H16DRAFT_1240224</name>
    <name evidence="2" type="ORF">B0H16DRAFT_1243015</name>
</gene>
<reference evidence="1" key="1">
    <citation type="submission" date="2023-03" db="EMBL/GenBank/DDBJ databases">
        <title>Massive genome expansion in bonnet fungi (Mycena s.s.) driven by repeated elements and novel gene families across ecological guilds.</title>
        <authorList>
            <consortium name="Lawrence Berkeley National Laboratory"/>
            <person name="Harder C.B."/>
            <person name="Miyauchi S."/>
            <person name="Viragh M."/>
            <person name="Kuo A."/>
            <person name="Thoen E."/>
            <person name="Andreopoulos B."/>
            <person name="Lu D."/>
            <person name="Skrede I."/>
            <person name="Drula E."/>
            <person name="Henrissat B."/>
            <person name="Morin E."/>
            <person name="Kohler A."/>
            <person name="Barry K."/>
            <person name="LaButti K."/>
            <person name="Morin E."/>
            <person name="Salamov A."/>
            <person name="Lipzen A."/>
            <person name="Mereny Z."/>
            <person name="Hegedus B."/>
            <person name="Baldrian P."/>
            <person name="Stursova M."/>
            <person name="Weitz H."/>
            <person name="Taylor A."/>
            <person name="Grigoriev I.V."/>
            <person name="Nagy L.G."/>
            <person name="Martin F."/>
            <person name="Kauserud H."/>
        </authorList>
    </citation>
    <scope>NUCLEOTIDE SEQUENCE</scope>
    <source>
        <strain evidence="1">CBHHK182m</strain>
    </source>
</reference>